<dbReference type="GO" id="GO:0004519">
    <property type="term" value="F:endonuclease activity"/>
    <property type="evidence" value="ECO:0007669"/>
    <property type="project" value="UniProtKB-KW"/>
</dbReference>
<protein>
    <recommendedName>
        <fullName evidence="10">Integrase catalytic domain-containing protein</fullName>
    </recommendedName>
</protein>
<keyword evidence="12" id="KW-1185">Reference proteome</keyword>
<dbReference type="PANTHER" id="PTHR42648:SF11">
    <property type="entry name" value="TRANSPOSON TY4-P GAG-POL POLYPROTEIN"/>
    <property type="match status" value="1"/>
</dbReference>
<keyword evidence="5" id="KW-0460">Magnesium</keyword>
<keyword evidence="1" id="KW-0540">Nuclease</keyword>
<evidence type="ECO:0000256" key="4">
    <source>
        <dbReference type="ARBA" id="ARBA00022801"/>
    </source>
</evidence>
<evidence type="ECO:0000256" key="5">
    <source>
        <dbReference type="ARBA" id="ARBA00022842"/>
    </source>
</evidence>
<proteinExistence type="predicted"/>
<dbReference type="PROSITE" id="PS50994">
    <property type="entry name" value="INTEGRASE"/>
    <property type="match status" value="1"/>
</dbReference>
<evidence type="ECO:0000256" key="7">
    <source>
        <dbReference type="ARBA" id="ARBA00022918"/>
    </source>
</evidence>
<dbReference type="InterPro" id="IPR036397">
    <property type="entry name" value="RNaseH_sf"/>
</dbReference>
<evidence type="ECO:0000256" key="6">
    <source>
        <dbReference type="ARBA" id="ARBA00022908"/>
    </source>
</evidence>
<dbReference type="InterPro" id="IPR012337">
    <property type="entry name" value="RNaseH-like_sf"/>
</dbReference>
<dbReference type="GO" id="GO:0046872">
    <property type="term" value="F:metal ion binding"/>
    <property type="evidence" value="ECO:0007669"/>
    <property type="project" value="UniProtKB-KW"/>
</dbReference>
<evidence type="ECO:0000256" key="8">
    <source>
        <dbReference type="ARBA" id="ARBA00022932"/>
    </source>
</evidence>
<dbReference type="AlphaFoldDB" id="A0AA88V0N2"/>
<keyword evidence="6" id="KW-0229">DNA integration</keyword>
<gene>
    <name evidence="11" type="ORF">RJ639_023146</name>
</gene>
<dbReference type="SUPFAM" id="SSF53098">
    <property type="entry name" value="Ribonuclease H-like"/>
    <property type="match status" value="1"/>
</dbReference>
<evidence type="ECO:0000313" key="11">
    <source>
        <dbReference type="EMBL" id="KAK2999470.1"/>
    </source>
</evidence>
<dbReference type="GO" id="GO:0015074">
    <property type="term" value="P:DNA integration"/>
    <property type="evidence" value="ECO:0007669"/>
    <property type="project" value="UniProtKB-KW"/>
</dbReference>
<accession>A0AA88V0N2</accession>
<dbReference type="GO" id="GO:0016787">
    <property type="term" value="F:hydrolase activity"/>
    <property type="evidence" value="ECO:0007669"/>
    <property type="project" value="UniProtKB-KW"/>
</dbReference>
<dbReference type="Proteomes" id="UP001188597">
    <property type="component" value="Unassembled WGS sequence"/>
</dbReference>
<reference evidence="11" key="1">
    <citation type="submission" date="2022-12" db="EMBL/GenBank/DDBJ databases">
        <title>Draft genome assemblies for two species of Escallonia (Escalloniales).</title>
        <authorList>
            <person name="Chanderbali A."/>
            <person name="Dervinis C."/>
            <person name="Anghel I."/>
            <person name="Soltis D."/>
            <person name="Soltis P."/>
            <person name="Zapata F."/>
        </authorList>
    </citation>
    <scope>NUCLEOTIDE SEQUENCE</scope>
    <source>
        <strain evidence="11">UCBG64.0493</strain>
        <tissue evidence="11">Leaf</tissue>
    </source>
</reference>
<organism evidence="11 12">
    <name type="scientific">Escallonia herrerae</name>
    <dbReference type="NCBI Taxonomy" id="1293975"/>
    <lineage>
        <taxon>Eukaryota</taxon>
        <taxon>Viridiplantae</taxon>
        <taxon>Streptophyta</taxon>
        <taxon>Embryophyta</taxon>
        <taxon>Tracheophyta</taxon>
        <taxon>Spermatophyta</taxon>
        <taxon>Magnoliopsida</taxon>
        <taxon>eudicotyledons</taxon>
        <taxon>Gunneridae</taxon>
        <taxon>Pentapetalae</taxon>
        <taxon>asterids</taxon>
        <taxon>campanulids</taxon>
        <taxon>Escalloniales</taxon>
        <taxon>Escalloniaceae</taxon>
        <taxon>Escallonia</taxon>
    </lineage>
</organism>
<keyword evidence="4" id="KW-0378">Hydrolase</keyword>
<keyword evidence="9" id="KW-0233">DNA recombination</keyword>
<dbReference type="GO" id="GO:0003964">
    <property type="term" value="F:RNA-directed DNA polymerase activity"/>
    <property type="evidence" value="ECO:0007669"/>
    <property type="project" value="UniProtKB-KW"/>
</dbReference>
<evidence type="ECO:0000256" key="2">
    <source>
        <dbReference type="ARBA" id="ARBA00022723"/>
    </source>
</evidence>
<evidence type="ECO:0000256" key="9">
    <source>
        <dbReference type="ARBA" id="ARBA00023172"/>
    </source>
</evidence>
<dbReference type="PANTHER" id="PTHR42648">
    <property type="entry name" value="TRANSPOSASE, PUTATIVE-RELATED"/>
    <property type="match status" value="1"/>
</dbReference>
<keyword evidence="8" id="KW-0808">Transferase</keyword>
<evidence type="ECO:0000256" key="3">
    <source>
        <dbReference type="ARBA" id="ARBA00022759"/>
    </source>
</evidence>
<keyword evidence="3" id="KW-0255">Endonuclease</keyword>
<dbReference type="EMBL" id="JAVXUP010003274">
    <property type="protein sequence ID" value="KAK2999470.1"/>
    <property type="molecule type" value="Genomic_DNA"/>
</dbReference>
<keyword evidence="7" id="KW-0695">RNA-directed DNA polymerase</keyword>
<dbReference type="GO" id="GO:0006310">
    <property type="term" value="P:DNA recombination"/>
    <property type="evidence" value="ECO:0007669"/>
    <property type="project" value="UniProtKB-KW"/>
</dbReference>
<dbReference type="GO" id="GO:0003887">
    <property type="term" value="F:DNA-directed DNA polymerase activity"/>
    <property type="evidence" value="ECO:0007669"/>
    <property type="project" value="UniProtKB-KW"/>
</dbReference>
<keyword evidence="8" id="KW-0548">Nucleotidyltransferase</keyword>
<comment type="caution">
    <text evidence="11">The sequence shown here is derived from an EMBL/GenBank/DDBJ whole genome shotgun (WGS) entry which is preliminary data.</text>
</comment>
<evidence type="ECO:0000259" key="10">
    <source>
        <dbReference type="PROSITE" id="PS50994"/>
    </source>
</evidence>
<keyword evidence="8" id="KW-0239">DNA-directed DNA polymerase</keyword>
<name>A0AA88V0N2_9ASTE</name>
<dbReference type="GO" id="GO:0003676">
    <property type="term" value="F:nucleic acid binding"/>
    <property type="evidence" value="ECO:0007669"/>
    <property type="project" value="InterPro"/>
</dbReference>
<dbReference type="InterPro" id="IPR039537">
    <property type="entry name" value="Retrotran_Ty1/copia-like"/>
</dbReference>
<dbReference type="InterPro" id="IPR001584">
    <property type="entry name" value="Integrase_cat-core"/>
</dbReference>
<keyword evidence="2" id="KW-0479">Metal-binding</keyword>
<evidence type="ECO:0000313" key="12">
    <source>
        <dbReference type="Proteomes" id="UP001188597"/>
    </source>
</evidence>
<evidence type="ECO:0000256" key="1">
    <source>
        <dbReference type="ARBA" id="ARBA00022722"/>
    </source>
</evidence>
<dbReference type="Gene3D" id="3.30.420.10">
    <property type="entry name" value="Ribonuclease H-like superfamily/Ribonuclease H"/>
    <property type="match status" value="1"/>
</dbReference>
<sequence>MPEGLAFRCLGQQEAMQCSVDSHNKKLPAAVAKPFKLLRESISRAKASLELIYTDVCGSIDPASFGKNRYFLLFIDDYSRKTWVYFLKQKSEVFSNFKRFKALVKKQSGYQIKAMRSDRGGKFISKEFKALCEENAFINRLPFHIHLSKMERWKERIGR</sequence>
<dbReference type="Pfam" id="PF00665">
    <property type="entry name" value="rve"/>
    <property type="match status" value="1"/>
</dbReference>
<feature type="domain" description="Integrase catalytic" evidence="10">
    <location>
        <begin position="44"/>
        <end position="159"/>
    </location>
</feature>